<reference evidence="7 8" key="1">
    <citation type="submission" date="2020-01" db="EMBL/GenBank/DDBJ databases">
        <authorList>
            <person name="Palmer J.M."/>
        </authorList>
    </citation>
    <scope>NUCLEOTIDE SEQUENCE [LARGE SCALE GENOMIC DNA]</scope>
    <source>
        <strain evidence="7 8">TWF970</strain>
    </source>
</reference>
<evidence type="ECO:0000256" key="3">
    <source>
        <dbReference type="PROSITE-ProRule" id="PRU00023"/>
    </source>
</evidence>
<dbReference type="Gene3D" id="3.40.50.300">
    <property type="entry name" value="P-loop containing nucleotide triphosphate hydrolases"/>
    <property type="match status" value="1"/>
</dbReference>
<dbReference type="Gene3D" id="3.40.50.1580">
    <property type="entry name" value="Nucleoside phosphorylase domain"/>
    <property type="match status" value="1"/>
</dbReference>
<feature type="repeat" description="ANK" evidence="3">
    <location>
        <begin position="1993"/>
        <end position="2025"/>
    </location>
</feature>
<feature type="repeat" description="ANK" evidence="3">
    <location>
        <begin position="1958"/>
        <end position="1992"/>
    </location>
</feature>
<dbReference type="PANTHER" id="PTHR24123:SF33">
    <property type="entry name" value="PROTEIN HOS4"/>
    <property type="match status" value="1"/>
</dbReference>
<dbReference type="PROSITE" id="PS50088">
    <property type="entry name" value="ANK_REPEAT"/>
    <property type="match status" value="15"/>
</dbReference>
<feature type="region of interest" description="Disordered" evidence="4">
    <location>
        <begin position="1"/>
        <end position="24"/>
    </location>
</feature>
<dbReference type="Gene3D" id="1.25.40.20">
    <property type="entry name" value="Ankyrin repeat-containing domain"/>
    <property type="match status" value="8"/>
</dbReference>
<protein>
    <submittedName>
        <fullName evidence="7">Uncharacterized protein</fullName>
    </submittedName>
</protein>
<feature type="repeat" description="ANK" evidence="3">
    <location>
        <begin position="1711"/>
        <end position="1743"/>
    </location>
</feature>
<evidence type="ECO:0000313" key="7">
    <source>
        <dbReference type="EMBL" id="KAF3272368.1"/>
    </source>
</evidence>
<feature type="repeat" description="ANK" evidence="3">
    <location>
        <begin position="968"/>
        <end position="1000"/>
    </location>
</feature>
<feature type="repeat" description="ANK" evidence="3">
    <location>
        <begin position="1644"/>
        <end position="1676"/>
    </location>
</feature>
<feature type="domain" description="GPI inositol-deacylase winged helix" evidence="5">
    <location>
        <begin position="710"/>
        <end position="796"/>
    </location>
</feature>
<feature type="repeat" description="ANK" evidence="3">
    <location>
        <begin position="1001"/>
        <end position="1033"/>
    </location>
</feature>
<dbReference type="Pfam" id="PF12796">
    <property type="entry name" value="Ank_2"/>
    <property type="match status" value="8"/>
</dbReference>
<feature type="repeat" description="ANK" evidence="3">
    <location>
        <begin position="1890"/>
        <end position="1922"/>
    </location>
</feature>
<dbReference type="Proteomes" id="UP000474640">
    <property type="component" value="Unassembled WGS sequence"/>
</dbReference>
<feature type="compositionally biased region" description="Basic and acidic residues" evidence="4">
    <location>
        <begin position="2092"/>
        <end position="2109"/>
    </location>
</feature>
<dbReference type="EMBL" id="JAABOJ010000065">
    <property type="protein sequence ID" value="KAF3272368.1"/>
    <property type="molecule type" value="Genomic_DNA"/>
</dbReference>
<organism evidence="7 8">
    <name type="scientific">Orbilia oligospora</name>
    <name type="common">Nematode-trapping fungus</name>
    <name type="synonym">Arthrobotrys oligospora</name>
    <dbReference type="NCBI Taxonomy" id="2813651"/>
    <lineage>
        <taxon>Eukaryota</taxon>
        <taxon>Fungi</taxon>
        <taxon>Dikarya</taxon>
        <taxon>Ascomycota</taxon>
        <taxon>Pezizomycotina</taxon>
        <taxon>Orbiliomycetes</taxon>
        <taxon>Orbiliales</taxon>
        <taxon>Orbiliaceae</taxon>
        <taxon>Orbilia</taxon>
    </lineage>
</organism>
<dbReference type="GO" id="GO:0009116">
    <property type="term" value="P:nucleoside metabolic process"/>
    <property type="evidence" value="ECO:0007669"/>
    <property type="project" value="InterPro"/>
</dbReference>
<dbReference type="SUPFAM" id="SSF52540">
    <property type="entry name" value="P-loop containing nucleoside triphosphate hydrolases"/>
    <property type="match status" value="1"/>
</dbReference>
<feature type="repeat" description="ANK" evidence="3">
    <location>
        <begin position="1265"/>
        <end position="1289"/>
    </location>
</feature>
<feature type="repeat" description="ANK" evidence="3">
    <location>
        <begin position="1300"/>
        <end position="1324"/>
    </location>
</feature>
<evidence type="ECO:0000256" key="4">
    <source>
        <dbReference type="SAM" id="MobiDB-lite"/>
    </source>
</evidence>
<feature type="region of interest" description="Disordered" evidence="4">
    <location>
        <begin position="2084"/>
        <end position="2109"/>
    </location>
</feature>
<feature type="repeat" description="ANK" evidence="3">
    <location>
        <begin position="1359"/>
        <end position="1382"/>
    </location>
</feature>
<dbReference type="Pfam" id="PF22939">
    <property type="entry name" value="WHD_GPIID"/>
    <property type="match status" value="1"/>
</dbReference>
<dbReference type="InterPro" id="IPR036770">
    <property type="entry name" value="Ankyrin_rpt-contain_sf"/>
</dbReference>
<dbReference type="PANTHER" id="PTHR24123">
    <property type="entry name" value="ANKYRIN REPEAT-CONTAINING"/>
    <property type="match status" value="1"/>
</dbReference>
<accession>A0A7C8R2J5</accession>
<dbReference type="InterPro" id="IPR027417">
    <property type="entry name" value="P-loop_NTPase"/>
</dbReference>
<dbReference type="OrthoDB" id="10057496at2759"/>
<feature type="repeat" description="ANK" evidence="3">
    <location>
        <begin position="1432"/>
        <end position="1464"/>
    </location>
</feature>
<dbReference type="SUPFAM" id="SSF53167">
    <property type="entry name" value="Purine and uridine phosphorylases"/>
    <property type="match status" value="1"/>
</dbReference>
<evidence type="ECO:0000256" key="1">
    <source>
        <dbReference type="ARBA" id="ARBA00022737"/>
    </source>
</evidence>
<keyword evidence="1" id="KW-0677">Repeat</keyword>
<feature type="domain" description="Nephrocystin 3-like N-terminal" evidence="6">
    <location>
        <begin position="428"/>
        <end position="593"/>
    </location>
</feature>
<sequence>MLEKEGETNDKRDTAGGKAGENPSKFVELRHSDYTVGWVCALPKEQTAATAMLDEINSDLPKPPEDDNIYTLGVVNKHKVVIACLPKGTYGTNAAARVATAMVRTFPSIKFGLMVGIGGGNPVNDVRLGDVVVSTPTGEYPGVIQWDFGKVEEGGGFKRIGSLNNPPSALRAALGKLESSHEMNGTKIPEYLYDLTQKWPRLVSKYIKSDSHVDPLLLPLNDKKPESSGNSIWLVIFLLLHKVVVNLFYWLSGRGVVGALEEGATAKGVHGDHSQLKVREMRVHYGLIASGNSLIKSAEHRDMLNEQFGGKLLCVEMEAAGLMNDFPCLVIRGICDYADSSKNDVWQEHAAAVAAAFAKELLSVVPVLEVEAMPTLGKIGRQLEEISKCVNGIRSAQLCQEDQKILNWLTPNDYSLQQNDICRNKRAGTGQWLLSSAEYRYWLATEKQTLFCPGIPGAGKTVLTSTIIGDLYSRFREKSDVGIAYIYCSFSRAGTKEQRVDQLLSSIIKQLSQNWGALPEVIKKLRKTHEKERSEPSLAELSDTLQSVVALYARVFIAIDALDECGGMSWARLLEEMFSLQTKYGTNLVMTSRFIPEIIKKFETFPSLEIRASNDDIENYLGGCFDGSQMELEFSSVILSNQNLREDIKRVITDFADGMFLLAQLYVRTFEGKVTIKDVRIALEEIRERQQVSAKAGKLKLLEEAYDKTMERIEKKTEFSRLAKNALQWIVYSRRPLTVLELRHALGIEVGKDEMDYENIPNIEDVVSVCAGLVVVDKERDIVRLVHYTTQEYFKQSKSHGFPDAETYIARICIDYLSYRSFGGGWCREIGTLRKRNPLYDYTARNWGYHMQKSSGLDSRVIEFLEDEAKVQLSAPAMMPAATDWARHMEYTAFYEPGASLKALKGLLLAVFFGLENVTSEMILRARNLNLADGLQRTLLSWAAGNGQTATGELLVKSGAEVDFPDIDGRTPLFWAAAGGHLSTIELLIRNGANVNATDIFGVTALHIAARRSYLRAISFLIDNGADGDMRDICGGTPLAWAIGNENNAAARLLLETCTNLDCIYIPFGPRRALARLGEKFCGSGICQKPESLSPSIAKMFLAEFDSTTRRQKLFYYDMPCSEYDDFSPLDLKIYDPDGGPVECLLRRAVVNGDETLVRILMAKGTWAKIDFKDKFGRSPLSIAAEVGSQVIVELLLKMGSNTESKDNKGLTPLCWAAKRGCCKIVRVLLTQPGIEPDVVVRGNGGRRQGPFRIPLREVGEGDDRGRTPLSYAAEGGYADVVKLLLETGRVEPDPVLPRAGRTPLSYAAAGGHLAVVQLLLDTGRVDPDSMYMASGASRVRTPLPYGSEDLYSPIPSITDRTPLSYAAENGHIDVVKFLLDREEVDSDSVAFSTGQTPLSYAANNGHQRVVELLLATGRVNPDSRATYSHLAGRTPLSFASEKGYEAVVKCLLSRNADPYSRSKPHILHILGQNPEVVHGGRTPISYASTRENKIILKLLLEMDKVETSLEVGSGRGSLYYVDEQRATTIVSKEFSDNEGGPTTGNFWEDEEYFILEQYVKLDRELKVFDLDYGGPEVRQILERLVDTNLGDGIKQVLFYCACRRGHEGIVEKLLNAGLGTNFEIRSDQGWPYTGLFSESKSSIWRTSLSYAAERGYEHIVGRLLKAGAEANLEDNYGLTPLSYAVKGGYEAVVRLLLDIHKPSGNSYDLKSGTPLTYAAKKGNVAIMKLLLETGFDPNSGDPEFDDKTPLASAVKNGHGEMVQLLLGDSRVNRNKVSGPEKRTPLSYAAEKGYTKIVEMLLDSDTIDLESRSKFQGWTALFWAAHNGHEKIVEMLLGSGADYSAVSVWSTISTREATALSIAAGQDFENQHNIVKLLLDSSADPNSVSSSGTVLALAASQGTEPTVNLLLDRGADPNYVCDCGETALVSAVSRLKGAETFVRLLLDRGADPDYVLKDGRTALVSTVSILHVAEPVIKLLLDRGADPNFVSRDGTTALELAVTTRAESVVKLLLDGGANPNSVSSDGSTILALAGSRGFDSIVGLLLDRNADPKAKSRDGSTALSQAIQRRHKSTANLLRTAMQLDIESEDSDTKSDMESDMHGECSVN</sequence>
<dbReference type="InterPro" id="IPR002110">
    <property type="entry name" value="Ankyrin_rpt"/>
</dbReference>
<dbReference type="InterPro" id="IPR054471">
    <property type="entry name" value="GPIID_WHD"/>
</dbReference>
<feature type="repeat" description="ANK" evidence="3">
    <location>
        <begin position="2026"/>
        <end position="2058"/>
    </location>
</feature>
<feature type="repeat" description="ANK" evidence="3">
    <location>
        <begin position="1816"/>
        <end position="1848"/>
    </location>
</feature>
<evidence type="ECO:0000313" key="8">
    <source>
        <dbReference type="Proteomes" id="UP000474640"/>
    </source>
</evidence>
<evidence type="ECO:0000259" key="5">
    <source>
        <dbReference type="Pfam" id="PF22939"/>
    </source>
</evidence>
<evidence type="ECO:0000259" key="6">
    <source>
        <dbReference type="Pfam" id="PF24883"/>
    </source>
</evidence>
<dbReference type="GO" id="GO:0003824">
    <property type="term" value="F:catalytic activity"/>
    <property type="evidence" value="ECO:0007669"/>
    <property type="project" value="InterPro"/>
</dbReference>
<keyword evidence="2 3" id="KW-0040">ANK repeat</keyword>
<dbReference type="InterPro" id="IPR035994">
    <property type="entry name" value="Nucleoside_phosphorylase_sf"/>
</dbReference>
<feature type="compositionally biased region" description="Basic and acidic residues" evidence="4">
    <location>
        <begin position="1"/>
        <end position="15"/>
    </location>
</feature>
<dbReference type="InterPro" id="IPR051165">
    <property type="entry name" value="Multifunctional_ANK_Repeat"/>
</dbReference>
<dbReference type="PROSITE" id="PS50297">
    <property type="entry name" value="ANK_REP_REGION"/>
    <property type="match status" value="12"/>
</dbReference>
<comment type="caution">
    <text evidence="7">The sequence shown here is derived from an EMBL/GenBank/DDBJ whole genome shotgun (WGS) entry which is preliminary data.</text>
</comment>
<feature type="repeat" description="ANK" evidence="3">
    <location>
        <begin position="1176"/>
        <end position="1208"/>
    </location>
</feature>
<evidence type="ECO:0000256" key="2">
    <source>
        <dbReference type="ARBA" id="ARBA00023043"/>
    </source>
</evidence>
<dbReference type="InterPro" id="IPR056884">
    <property type="entry name" value="NPHP3-like_N"/>
</dbReference>
<dbReference type="Pfam" id="PF24883">
    <property type="entry name" value="NPHP3_N"/>
    <property type="match status" value="1"/>
</dbReference>
<gene>
    <name evidence="7" type="ORF">TWF970_010090</name>
</gene>
<dbReference type="SUPFAM" id="SSF48403">
    <property type="entry name" value="Ankyrin repeat"/>
    <property type="match status" value="4"/>
</dbReference>
<name>A0A7C8R2J5_ORBOL</name>
<proteinExistence type="predicted"/>
<dbReference type="SMART" id="SM00248">
    <property type="entry name" value="ANK"/>
    <property type="match status" value="26"/>
</dbReference>
<dbReference type="PRINTS" id="PR01415">
    <property type="entry name" value="ANKYRIN"/>
</dbReference>
<feature type="repeat" description="ANK" evidence="3">
    <location>
        <begin position="1394"/>
        <end position="1418"/>
    </location>
</feature>